<proteinExistence type="predicted"/>
<dbReference type="EMBL" id="GL883914">
    <property type="protein sequence ID" value="EGI15125.1"/>
    <property type="molecule type" value="Genomic_DNA"/>
</dbReference>
<reference evidence="1 2" key="1">
    <citation type="submission" date="2010-01" db="EMBL/GenBank/DDBJ databases">
        <title>The Genome Sequence of Escherichia coli M605.</title>
        <authorList>
            <consortium name="The Broad Institute Genome Sequencing Platform"/>
            <consortium name="The Broad Institute Genome Sequencing Center for Infectious Disease"/>
            <person name="Feldgarden M."/>
            <person name="Gordon D.M."/>
            <person name="Johnson J.R."/>
            <person name="Johnston B.D."/>
            <person name="Young S."/>
            <person name="Zeng Q."/>
            <person name="Koehrsen M."/>
            <person name="Alvarado L."/>
            <person name="Berlin A.M."/>
            <person name="Borenstein D."/>
            <person name="Chapman S.B."/>
            <person name="Chen Z."/>
            <person name="Engels R."/>
            <person name="Freedman E."/>
            <person name="Gellesch M."/>
            <person name="Goldberg J."/>
            <person name="Griggs A."/>
            <person name="Gujja S."/>
            <person name="Heilman E.R."/>
            <person name="Heiman D.I."/>
            <person name="Hepburn T.A."/>
            <person name="Howarth C."/>
            <person name="Jen D."/>
            <person name="Larson L."/>
            <person name="Lewis B."/>
            <person name="Mehta T."/>
            <person name="Park D."/>
            <person name="Pearson M."/>
            <person name="Richards J."/>
            <person name="Roberts A."/>
            <person name="Saif S."/>
            <person name="Shea T.D."/>
            <person name="Shenoy N."/>
            <person name="Sisk P."/>
            <person name="Stolte C."/>
            <person name="Sykes S.N."/>
            <person name="Walk T."/>
            <person name="White J."/>
            <person name="Yandava C."/>
            <person name="Haas B."/>
            <person name="Henn M.R."/>
            <person name="Nusbaum C."/>
            <person name="Birren B."/>
        </authorList>
    </citation>
    <scope>NUCLEOTIDE SEQUENCE [LARGE SCALE GENOMIC DNA]</scope>
    <source>
        <strain evidence="1 2">M605</strain>
    </source>
</reference>
<dbReference type="AlphaFoldDB" id="F4T1Q8"/>
<sequence length="31" mass="3346">MVKLIYSIAAMTTSGGQTLCKYYGPAVMICM</sequence>
<gene>
    <name evidence="1" type="ORF">ECIG_04051</name>
</gene>
<protein>
    <submittedName>
        <fullName evidence="1">Uncharacterized protein</fullName>
    </submittedName>
</protein>
<name>F4T1Q8_ECOLX</name>
<dbReference type="Proteomes" id="UP000004710">
    <property type="component" value="Unassembled WGS sequence"/>
</dbReference>
<accession>F4T1Q8</accession>
<evidence type="ECO:0000313" key="2">
    <source>
        <dbReference type="Proteomes" id="UP000004710"/>
    </source>
</evidence>
<organism evidence="1 2">
    <name type="scientific">Escherichia coli M605</name>
    <dbReference type="NCBI Taxonomy" id="656417"/>
    <lineage>
        <taxon>Bacteria</taxon>
        <taxon>Pseudomonadati</taxon>
        <taxon>Pseudomonadota</taxon>
        <taxon>Gammaproteobacteria</taxon>
        <taxon>Enterobacterales</taxon>
        <taxon>Enterobacteriaceae</taxon>
        <taxon>Escherichia</taxon>
    </lineage>
</organism>
<dbReference type="HOGENOM" id="CLU_219380_0_0_6"/>
<evidence type="ECO:0000313" key="1">
    <source>
        <dbReference type="EMBL" id="EGI15125.1"/>
    </source>
</evidence>